<keyword evidence="2" id="KW-0963">Cytoplasm</keyword>
<evidence type="ECO:0000256" key="3">
    <source>
        <dbReference type="ARBA" id="ARBA00022618"/>
    </source>
</evidence>
<comment type="subcellular location">
    <subcellularLocation>
        <location evidence="1">Cytoplasm</location>
        <location evidence="1">Cytoskeleton</location>
    </subcellularLocation>
</comment>
<dbReference type="Ensembl" id="ENSCCNT00000035515.1">
    <property type="protein sequence ID" value="ENSCCNP00000028096.1"/>
    <property type="gene ID" value="ENSCCNG00000027108.1"/>
</dbReference>
<reference evidence="12" key="1">
    <citation type="submission" date="2023-09" db="UniProtKB">
        <authorList>
            <consortium name="Ensembl"/>
        </authorList>
    </citation>
    <scope>IDENTIFICATION</scope>
</reference>
<dbReference type="InterPro" id="IPR046982">
    <property type="entry name" value="BIN3/RVS161-like"/>
</dbReference>
<dbReference type="GO" id="GO:0048589">
    <property type="term" value="P:developmental growth"/>
    <property type="evidence" value="ECO:0007669"/>
    <property type="project" value="UniProtKB-ARBA"/>
</dbReference>
<name>A0A8C0XSU3_CASCN</name>
<feature type="domain" description="BAR" evidence="11">
    <location>
        <begin position="20"/>
        <end position="243"/>
    </location>
</feature>
<sequence length="441" mass="50136">MNPSIHLRLEFSVVEKTRMTSSHHGRLMPKVERDFEREYGKLQQLEEQTRRLQKDMKKSTDADLAMSKSAMKISLDLLSNPLCEQDQDFLSMVTALDTAMKRMDAFNQEKVNQIQKTVIEPLKKFGSVFPSLNMAVKRREQALQDYRRLQAKVEKYEEKEKTGPVLAKLHQAREELRPVRDDFEAKNKQLLEEMPRFYGSRLDYFQPSFESLIRAQVVYYSEMHKIFGDLTQQLDQPGHSDEQRERENEAKLSELRALSIVAMTKLEALTSPGVPWGTHILSSLSLAGVNSCFFYPLTSRLATEVAPALPRQPFDRVSPFPEPGTRSPKQAPCPNPSPRGFFTVQIMPWSWAKASLSTWRGLGFLSELKVLRPAFTVGTESTSNLGSPLAPPASWSPDLCSWMSQRHALEVAGKLWFSNPSRSLTLAPQASSVPVNHRDKP</sequence>
<evidence type="ECO:0000256" key="6">
    <source>
        <dbReference type="ARBA" id="ARBA00023212"/>
    </source>
</evidence>
<dbReference type="PANTHER" id="PTHR47174">
    <property type="entry name" value="BRIDGING INTEGRATOR 3"/>
    <property type="match status" value="1"/>
</dbReference>
<dbReference type="GO" id="GO:0008289">
    <property type="term" value="F:lipid binding"/>
    <property type="evidence" value="ECO:0007669"/>
    <property type="project" value="TreeGrafter"/>
</dbReference>
<evidence type="ECO:0000256" key="5">
    <source>
        <dbReference type="ARBA" id="ARBA00023210"/>
    </source>
</evidence>
<dbReference type="GO" id="GO:0051666">
    <property type="term" value="P:actin cortical patch localization"/>
    <property type="evidence" value="ECO:0007669"/>
    <property type="project" value="InterPro"/>
</dbReference>
<protein>
    <recommendedName>
        <fullName evidence="9">Bridging integrator 3</fullName>
    </recommendedName>
</protein>
<dbReference type="InterPro" id="IPR004148">
    <property type="entry name" value="BAR_dom"/>
</dbReference>
<dbReference type="PANTHER" id="PTHR47174:SF3">
    <property type="entry name" value="BRIDGING INTEGRATOR 3"/>
    <property type="match status" value="1"/>
</dbReference>
<dbReference type="FunFam" id="1.20.1270.60:FF:000028">
    <property type="entry name" value="Bridging integrator 3 homolog"/>
    <property type="match status" value="1"/>
</dbReference>
<dbReference type="GO" id="GO:0005737">
    <property type="term" value="C:cytoplasm"/>
    <property type="evidence" value="ECO:0007669"/>
    <property type="project" value="InterPro"/>
</dbReference>
<dbReference type="GO" id="GO:0097320">
    <property type="term" value="P:plasma membrane tubulation"/>
    <property type="evidence" value="ECO:0007669"/>
    <property type="project" value="TreeGrafter"/>
</dbReference>
<evidence type="ECO:0000313" key="12">
    <source>
        <dbReference type="Ensembl" id="ENSCCNP00000028096.1"/>
    </source>
</evidence>
<dbReference type="GO" id="GO:0015629">
    <property type="term" value="C:actin cytoskeleton"/>
    <property type="evidence" value="ECO:0007669"/>
    <property type="project" value="TreeGrafter"/>
</dbReference>
<dbReference type="GO" id="GO:0006897">
    <property type="term" value="P:endocytosis"/>
    <property type="evidence" value="ECO:0007669"/>
    <property type="project" value="InterPro"/>
</dbReference>
<keyword evidence="7" id="KW-0131">Cell cycle</keyword>
<dbReference type="InterPro" id="IPR027267">
    <property type="entry name" value="AH/BAR_dom_sf"/>
</dbReference>
<evidence type="ECO:0000256" key="9">
    <source>
        <dbReference type="ARBA" id="ARBA00072988"/>
    </source>
</evidence>
<dbReference type="AlphaFoldDB" id="A0A8C0XSU3"/>
<keyword evidence="4 10" id="KW-0175">Coiled coil</keyword>
<evidence type="ECO:0000256" key="7">
    <source>
        <dbReference type="ARBA" id="ARBA00023306"/>
    </source>
</evidence>
<dbReference type="PROSITE" id="PS51021">
    <property type="entry name" value="BAR"/>
    <property type="match status" value="1"/>
</dbReference>
<keyword evidence="3" id="KW-0132">Cell division</keyword>
<dbReference type="GO" id="GO:0051301">
    <property type="term" value="P:cell division"/>
    <property type="evidence" value="ECO:0007669"/>
    <property type="project" value="UniProtKB-KW"/>
</dbReference>
<feature type="coiled-coil region" evidence="10">
    <location>
        <begin position="28"/>
        <end position="62"/>
    </location>
</feature>
<keyword evidence="6" id="KW-0206">Cytoskeleton</keyword>
<proteinExistence type="predicted"/>
<dbReference type="Gene3D" id="1.20.1270.60">
    <property type="entry name" value="Arfaptin homology (AH) domain/BAR domain"/>
    <property type="match status" value="1"/>
</dbReference>
<dbReference type="SUPFAM" id="SSF103657">
    <property type="entry name" value="BAR/IMD domain-like"/>
    <property type="match status" value="1"/>
</dbReference>
<gene>
    <name evidence="12" type="primary">Bin3</name>
</gene>
<comment type="function">
    <text evidence="8">Involved in cytokinesis and septation where it has a role in the localization of F-actin.</text>
</comment>
<evidence type="ECO:0000256" key="10">
    <source>
        <dbReference type="SAM" id="Coils"/>
    </source>
</evidence>
<feature type="coiled-coil region" evidence="10">
    <location>
        <begin position="132"/>
        <end position="159"/>
    </location>
</feature>
<evidence type="ECO:0000256" key="1">
    <source>
        <dbReference type="ARBA" id="ARBA00004245"/>
    </source>
</evidence>
<organism evidence="12">
    <name type="scientific">Castor canadensis</name>
    <name type="common">American beaver</name>
    <dbReference type="NCBI Taxonomy" id="51338"/>
    <lineage>
        <taxon>Eukaryota</taxon>
        <taxon>Metazoa</taxon>
        <taxon>Chordata</taxon>
        <taxon>Craniata</taxon>
        <taxon>Vertebrata</taxon>
        <taxon>Euteleostomi</taxon>
        <taxon>Mammalia</taxon>
        <taxon>Eutheria</taxon>
        <taxon>Euarchontoglires</taxon>
        <taxon>Glires</taxon>
        <taxon>Rodentia</taxon>
        <taxon>Castorimorpha</taxon>
        <taxon>Castoridae</taxon>
        <taxon>Castor</taxon>
    </lineage>
</organism>
<dbReference type="CDD" id="cd07590">
    <property type="entry name" value="BAR_Bin3"/>
    <property type="match status" value="1"/>
</dbReference>
<evidence type="ECO:0000256" key="4">
    <source>
        <dbReference type="ARBA" id="ARBA00023054"/>
    </source>
</evidence>
<evidence type="ECO:0000256" key="2">
    <source>
        <dbReference type="ARBA" id="ARBA00022490"/>
    </source>
</evidence>
<accession>A0A8C0XSU3</accession>
<evidence type="ECO:0000259" key="11">
    <source>
        <dbReference type="PROSITE" id="PS51021"/>
    </source>
</evidence>
<evidence type="ECO:0000256" key="8">
    <source>
        <dbReference type="ARBA" id="ARBA00059510"/>
    </source>
</evidence>
<dbReference type="SMART" id="SM00721">
    <property type="entry name" value="BAR"/>
    <property type="match status" value="1"/>
</dbReference>
<keyword evidence="5" id="KW-0717">Septation</keyword>
<dbReference type="InterPro" id="IPR037428">
    <property type="entry name" value="Bin3_BAR"/>
</dbReference>
<dbReference type="Pfam" id="PF03114">
    <property type="entry name" value="BAR"/>
    <property type="match status" value="1"/>
</dbReference>